<evidence type="ECO:0000256" key="4">
    <source>
        <dbReference type="ARBA" id="ARBA00022807"/>
    </source>
</evidence>
<comment type="caution">
    <text evidence="6">The sequence shown here is derived from an EMBL/GenBank/DDBJ whole genome shotgun (WGS) entry which is preliminary data.</text>
</comment>
<name>A0ABN1GE43_9ACTN</name>
<keyword evidence="3" id="KW-0378">Hydrolase</keyword>
<evidence type="ECO:0000259" key="5">
    <source>
        <dbReference type="PROSITE" id="PS51935"/>
    </source>
</evidence>
<protein>
    <recommendedName>
        <fullName evidence="5">NlpC/P60 domain-containing protein</fullName>
    </recommendedName>
</protein>
<evidence type="ECO:0000256" key="3">
    <source>
        <dbReference type="ARBA" id="ARBA00022801"/>
    </source>
</evidence>
<keyword evidence="7" id="KW-1185">Reference proteome</keyword>
<evidence type="ECO:0000256" key="2">
    <source>
        <dbReference type="ARBA" id="ARBA00022670"/>
    </source>
</evidence>
<evidence type="ECO:0000256" key="1">
    <source>
        <dbReference type="ARBA" id="ARBA00007074"/>
    </source>
</evidence>
<dbReference type="InterPro" id="IPR000064">
    <property type="entry name" value="NLP_P60_dom"/>
</dbReference>
<dbReference type="EMBL" id="BAAAHE010000007">
    <property type="protein sequence ID" value="GAA0609575.1"/>
    <property type="molecule type" value="Genomic_DNA"/>
</dbReference>
<dbReference type="Gene3D" id="3.90.1720.10">
    <property type="entry name" value="endopeptidase domain like (from Nostoc punctiforme)"/>
    <property type="match status" value="1"/>
</dbReference>
<accession>A0ABN1GE43</accession>
<evidence type="ECO:0000313" key="7">
    <source>
        <dbReference type="Proteomes" id="UP001500957"/>
    </source>
</evidence>
<dbReference type="PANTHER" id="PTHR47053:SF1">
    <property type="entry name" value="MUREIN DD-ENDOPEPTIDASE MEPH-RELATED"/>
    <property type="match status" value="1"/>
</dbReference>
<feature type="domain" description="NlpC/P60" evidence="5">
    <location>
        <begin position="66"/>
        <end position="189"/>
    </location>
</feature>
<dbReference type="SUPFAM" id="SSF54001">
    <property type="entry name" value="Cysteine proteinases"/>
    <property type="match status" value="1"/>
</dbReference>
<keyword evidence="2" id="KW-0645">Protease</keyword>
<dbReference type="Pfam" id="PF00877">
    <property type="entry name" value="NLPC_P60"/>
    <property type="match status" value="1"/>
</dbReference>
<dbReference type="InterPro" id="IPR038765">
    <property type="entry name" value="Papain-like_cys_pep_sf"/>
</dbReference>
<organism evidence="6 7">
    <name type="scientific">Sporichthya brevicatena</name>
    <dbReference type="NCBI Taxonomy" id="171442"/>
    <lineage>
        <taxon>Bacteria</taxon>
        <taxon>Bacillati</taxon>
        <taxon>Actinomycetota</taxon>
        <taxon>Actinomycetes</taxon>
        <taxon>Sporichthyales</taxon>
        <taxon>Sporichthyaceae</taxon>
        <taxon>Sporichthya</taxon>
    </lineage>
</organism>
<keyword evidence="4" id="KW-0788">Thiol protease</keyword>
<evidence type="ECO:0000313" key="6">
    <source>
        <dbReference type="EMBL" id="GAA0609575.1"/>
    </source>
</evidence>
<reference evidence="6 7" key="1">
    <citation type="journal article" date="2019" name="Int. J. Syst. Evol. Microbiol.">
        <title>The Global Catalogue of Microorganisms (GCM) 10K type strain sequencing project: providing services to taxonomists for standard genome sequencing and annotation.</title>
        <authorList>
            <consortium name="The Broad Institute Genomics Platform"/>
            <consortium name="The Broad Institute Genome Sequencing Center for Infectious Disease"/>
            <person name="Wu L."/>
            <person name="Ma J."/>
        </authorList>
    </citation>
    <scope>NUCLEOTIDE SEQUENCE [LARGE SCALE GENOMIC DNA]</scope>
    <source>
        <strain evidence="6 7">JCM 10671</strain>
    </source>
</reference>
<proteinExistence type="inferred from homology"/>
<gene>
    <name evidence="6" type="ORF">GCM10009547_09590</name>
</gene>
<sequence length="226" mass="22660">MSIADVQARMAAITAQFVSPLQTVAVASASTATASGSTATTFAAALAEATASTGATGSTGAGAKATGTAADLIADAKRYLGVPYVWGGTNPDKGVDCSGLTQLVYGHFGIDLPRVSYQQAKEGTPVHGLANAKPGDLLAFDSPVDHVAIYLGDNKMIHAPRPGKVVEISDVYETPTHIRRLLPETAPVSNAATSTLAAALPGGLPMANSLLAQYPALAAALGGSSA</sequence>
<comment type="similarity">
    <text evidence="1">Belongs to the peptidase C40 family.</text>
</comment>
<dbReference type="Proteomes" id="UP001500957">
    <property type="component" value="Unassembled WGS sequence"/>
</dbReference>
<dbReference type="RefSeq" id="WP_344602163.1">
    <property type="nucleotide sequence ID" value="NZ_BAAAHE010000007.1"/>
</dbReference>
<dbReference type="PROSITE" id="PS51935">
    <property type="entry name" value="NLPC_P60"/>
    <property type="match status" value="1"/>
</dbReference>
<dbReference type="PANTHER" id="PTHR47053">
    <property type="entry name" value="MUREIN DD-ENDOPEPTIDASE MEPH-RELATED"/>
    <property type="match status" value="1"/>
</dbReference>
<dbReference type="InterPro" id="IPR051202">
    <property type="entry name" value="Peptidase_C40"/>
</dbReference>